<keyword evidence="2" id="KW-0227">DNA damage</keyword>
<feature type="domain" description="Helicase ATP-binding" evidence="10">
    <location>
        <begin position="230"/>
        <end position="391"/>
    </location>
</feature>
<gene>
    <name evidence="12" type="ORF">SAMN02910314_01268</name>
</gene>
<dbReference type="CDD" id="cd04488">
    <property type="entry name" value="RecG_wedge_OBF"/>
    <property type="match status" value="1"/>
</dbReference>
<dbReference type="GO" id="GO:0003677">
    <property type="term" value="F:DNA binding"/>
    <property type="evidence" value="ECO:0007669"/>
    <property type="project" value="UniProtKB-KW"/>
</dbReference>
<dbReference type="SMART" id="SM00490">
    <property type="entry name" value="HELICc"/>
    <property type="match status" value="1"/>
</dbReference>
<dbReference type="STRING" id="79604.AAY81_04205"/>
<dbReference type="Pfam" id="PF17191">
    <property type="entry name" value="RecG_wedge"/>
    <property type="match status" value="1"/>
</dbReference>
<dbReference type="EMBL" id="FOEC01000007">
    <property type="protein sequence ID" value="SEO80749.1"/>
    <property type="molecule type" value="Genomic_DNA"/>
</dbReference>
<dbReference type="SMART" id="SM00487">
    <property type="entry name" value="DEXDc"/>
    <property type="match status" value="1"/>
</dbReference>
<dbReference type="PROSITE" id="PS51194">
    <property type="entry name" value="HELICASE_CTER"/>
    <property type="match status" value="1"/>
</dbReference>
<keyword evidence="3" id="KW-0378">Hydrolase</keyword>
<evidence type="ECO:0000256" key="6">
    <source>
        <dbReference type="ARBA" id="ARBA00023125"/>
    </source>
</evidence>
<dbReference type="GO" id="GO:0016787">
    <property type="term" value="F:hydrolase activity"/>
    <property type="evidence" value="ECO:0007669"/>
    <property type="project" value="UniProtKB-KW"/>
</dbReference>
<keyword evidence="7" id="KW-0234">DNA repair</keyword>
<evidence type="ECO:0000256" key="2">
    <source>
        <dbReference type="ARBA" id="ARBA00022763"/>
    </source>
</evidence>
<keyword evidence="6" id="KW-0238">DNA-binding</keyword>
<dbReference type="InterPro" id="IPR012340">
    <property type="entry name" value="NA-bd_OB-fold"/>
</dbReference>
<organism evidence="12 13">
    <name type="scientific">Denitrobacterium detoxificans</name>
    <dbReference type="NCBI Taxonomy" id="79604"/>
    <lineage>
        <taxon>Bacteria</taxon>
        <taxon>Bacillati</taxon>
        <taxon>Actinomycetota</taxon>
        <taxon>Coriobacteriia</taxon>
        <taxon>Eggerthellales</taxon>
        <taxon>Eggerthellaceae</taxon>
        <taxon>Denitrobacterium</taxon>
    </lineage>
</organism>
<dbReference type="PROSITE" id="PS51192">
    <property type="entry name" value="HELICASE_ATP_BIND_1"/>
    <property type="match status" value="1"/>
</dbReference>
<proteinExistence type="predicted"/>
<dbReference type="Pfam" id="PF19833">
    <property type="entry name" value="RecG_dom3_C"/>
    <property type="match status" value="1"/>
</dbReference>
<dbReference type="SUPFAM" id="SSF52540">
    <property type="entry name" value="P-loop containing nucleoside triphosphate hydrolases"/>
    <property type="match status" value="2"/>
</dbReference>
<dbReference type="SUPFAM" id="SSF50249">
    <property type="entry name" value="Nucleic acid-binding proteins"/>
    <property type="match status" value="1"/>
</dbReference>
<dbReference type="PANTHER" id="PTHR47964:SF1">
    <property type="entry name" value="ATP-DEPENDENT DNA HELICASE HOMOLOG RECG, CHLOROPLASTIC"/>
    <property type="match status" value="1"/>
</dbReference>
<evidence type="ECO:0000313" key="13">
    <source>
        <dbReference type="Proteomes" id="UP000182975"/>
    </source>
</evidence>
<evidence type="ECO:0000256" key="4">
    <source>
        <dbReference type="ARBA" id="ARBA00022806"/>
    </source>
</evidence>
<sequence>MSRVSTCADARISDSCTVVGTVYEVKVKRPKNLVLTEITINDGTGTFIVTCFRQPWWGSKLSRGSRIAVSGTVEFNFGFKRMKNPLIEVIEDPAQEVTGAIVPVHPASEKLPANTMRKLVSAALDMSTGLEDPLPLDLRTRYRLMSRASALRCIHFPRTMEESAAARRRLAYEEVLMLELHLMRSHVAQAAREQALAHVVNGPCCAALRQAIPFELTLEQQDAVSDILGHMSQPLAMHHMLLGDVGTGKTAVAAFALAAVADSGTQALMMAPTEVLARQYARSLGAWFDAAGISWGVLTGSTDSDARAALLDRLSSGELSVLFGTHALIEPEVQPRCCSLVVIDEQQRFGVAQRNALIEKGRAADVLSLTATPIPRSLALATYGDMTLSYLRSKPHEHAATATKVLSYSQIGEAYEAARNALDAGRQVYVVCPLVGQSHSQKDGAASERRNDSPDSRSSQEGEQYVYASIAIEDVADFQNDDTRAAIEQARFLEQKIFCGYQVGVLHGRMKGPEKQAAMADFAEGRTQVLVATTVIEVGVDVPNATVMVIQDADRFGLAQLHQLRGRVGRGQAAGEVFLVSGSKAPLALERLSAMERISDGFELAEYDLSLRREGDILGNRQHGTSTLKLVNVVRDAALIEAAHADARALLDADPDLNQPEHRALRYEVARAFPEQAQRKED</sequence>
<dbReference type="InterPro" id="IPR011545">
    <property type="entry name" value="DEAD/DEAH_box_helicase_dom"/>
</dbReference>
<keyword evidence="13" id="KW-1185">Reference proteome</keyword>
<protein>
    <recommendedName>
        <fullName evidence="8">Probable DNA 3'-5' helicase RecG</fullName>
    </recommendedName>
</protein>
<keyword evidence="5" id="KW-0067">ATP-binding</keyword>
<feature type="region of interest" description="Disordered" evidence="9">
    <location>
        <begin position="440"/>
        <end position="462"/>
    </location>
</feature>
<evidence type="ECO:0000256" key="7">
    <source>
        <dbReference type="ARBA" id="ARBA00023204"/>
    </source>
</evidence>
<evidence type="ECO:0000313" key="12">
    <source>
        <dbReference type="EMBL" id="SEO80749.1"/>
    </source>
</evidence>
<dbReference type="GO" id="GO:0003678">
    <property type="term" value="F:DNA helicase activity"/>
    <property type="evidence" value="ECO:0007669"/>
    <property type="project" value="TreeGrafter"/>
</dbReference>
<feature type="compositionally biased region" description="Basic and acidic residues" evidence="9">
    <location>
        <begin position="440"/>
        <end position="460"/>
    </location>
</feature>
<dbReference type="GO" id="GO:0005524">
    <property type="term" value="F:ATP binding"/>
    <property type="evidence" value="ECO:0007669"/>
    <property type="project" value="UniProtKB-KW"/>
</dbReference>
<dbReference type="Proteomes" id="UP000182975">
    <property type="component" value="Unassembled WGS sequence"/>
</dbReference>
<reference evidence="13" key="1">
    <citation type="submission" date="2016-10" db="EMBL/GenBank/DDBJ databases">
        <authorList>
            <person name="Varghese N."/>
        </authorList>
    </citation>
    <scope>NUCLEOTIDE SEQUENCE [LARGE SCALE GENOMIC DNA]</scope>
    <source>
        <strain evidence="13">DSM 21843</strain>
    </source>
</reference>
<keyword evidence="4 12" id="KW-0347">Helicase</keyword>
<dbReference type="Pfam" id="PF00271">
    <property type="entry name" value="Helicase_C"/>
    <property type="match status" value="1"/>
</dbReference>
<keyword evidence="1" id="KW-0547">Nucleotide-binding</keyword>
<dbReference type="Gene3D" id="3.40.50.300">
    <property type="entry name" value="P-loop containing nucleotide triphosphate hydrolases"/>
    <property type="match status" value="2"/>
</dbReference>
<dbReference type="InterPro" id="IPR001650">
    <property type="entry name" value="Helicase_C-like"/>
</dbReference>
<dbReference type="InterPro" id="IPR014001">
    <property type="entry name" value="Helicase_ATP-bd"/>
</dbReference>
<dbReference type="InterPro" id="IPR027417">
    <property type="entry name" value="P-loop_NTPase"/>
</dbReference>
<feature type="domain" description="Helicase C-terminal" evidence="11">
    <location>
        <begin position="461"/>
        <end position="610"/>
    </location>
</feature>
<dbReference type="GO" id="GO:0006281">
    <property type="term" value="P:DNA repair"/>
    <property type="evidence" value="ECO:0007669"/>
    <property type="project" value="UniProtKB-KW"/>
</dbReference>
<name>A0A1H8SP74_9ACTN</name>
<dbReference type="Pfam" id="PF00270">
    <property type="entry name" value="DEAD"/>
    <property type="match status" value="1"/>
</dbReference>
<dbReference type="AlphaFoldDB" id="A0A1H8SP74"/>
<evidence type="ECO:0000256" key="8">
    <source>
        <dbReference type="ARBA" id="ARBA00049819"/>
    </source>
</evidence>
<dbReference type="InterPro" id="IPR047112">
    <property type="entry name" value="RecG/Mfd"/>
</dbReference>
<dbReference type="InterPro" id="IPR045562">
    <property type="entry name" value="RecG_dom3_C"/>
</dbReference>
<evidence type="ECO:0000259" key="11">
    <source>
        <dbReference type="PROSITE" id="PS51194"/>
    </source>
</evidence>
<dbReference type="InterPro" id="IPR033454">
    <property type="entry name" value="RecG_wedge"/>
</dbReference>
<evidence type="ECO:0000256" key="3">
    <source>
        <dbReference type="ARBA" id="ARBA00022801"/>
    </source>
</evidence>
<evidence type="ECO:0000259" key="10">
    <source>
        <dbReference type="PROSITE" id="PS51192"/>
    </source>
</evidence>
<dbReference type="PANTHER" id="PTHR47964">
    <property type="entry name" value="ATP-DEPENDENT DNA HELICASE HOMOLOG RECG, CHLOROPLASTIC"/>
    <property type="match status" value="1"/>
</dbReference>
<evidence type="ECO:0000256" key="1">
    <source>
        <dbReference type="ARBA" id="ARBA00022741"/>
    </source>
</evidence>
<evidence type="ECO:0000256" key="9">
    <source>
        <dbReference type="SAM" id="MobiDB-lite"/>
    </source>
</evidence>
<accession>A0A1H8SP74</accession>
<dbReference type="Gene3D" id="2.40.50.140">
    <property type="entry name" value="Nucleic acid-binding proteins"/>
    <property type="match status" value="1"/>
</dbReference>
<evidence type="ECO:0000256" key="5">
    <source>
        <dbReference type="ARBA" id="ARBA00022840"/>
    </source>
</evidence>